<evidence type="ECO:0000256" key="2">
    <source>
        <dbReference type="ARBA" id="ARBA00004496"/>
    </source>
</evidence>
<dbReference type="PROSITE" id="PS50176">
    <property type="entry name" value="ARM_REPEAT"/>
    <property type="match status" value="1"/>
</dbReference>
<evidence type="ECO:0000256" key="5">
    <source>
        <dbReference type="ARBA" id="ARBA00023242"/>
    </source>
</evidence>
<keyword evidence="4" id="KW-0677">Repeat</keyword>
<dbReference type="SMART" id="SM00185">
    <property type="entry name" value="ARM"/>
    <property type="match status" value="6"/>
</dbReference>
<evidence type="ECO:0000256" key="3">
    <source>
        <dbReference type="ARBA" id="ARBA00022490"/>
    </source>
</evidence>
<gene>
    <name evidence="8" type="ORF">LUZ62_041900</name>
</gene>
<keyword evidence="5" id="KW-0539">Nucleus</keyword>
<dbReference type="EMBL" id="JAMFTS010000002">
    <property type="protein sequence ID" value="KAJ4790654.1"/>
    <property type="molecule type" value="Genomic_DNA"/>
</dbReference>
<dbReference type="Pfam" id="PF00514">
    <property type="entry name" value="Arm"/>
    <property type="match status" value="2"/>
</dbReference>
<comment type="caution">
    <text evidence="8">The sequence shown here is derived from an EMBL/GenBank/DDBJ whole genome shotgun (WGS) entry which is preliminary data.</text>
</comment>
<dbReference type="InterPro" id="IPR016024">
    <property type="entry name" value="ARM-type_fold"/>
</dbReference>
<dbReference type="Gene3D" id="1.25.10.10">
    <property type="entry name" value="Leucine-rich Repeat Variant"/>
    <property type="match status" value="3"/>
</dbReference>
<feature type="repeat" description="ARM" evidence="6">
    <location>
        <begin position="55"/>
        <end position="99"/>
    </location>
</feature>
<dbReference type="InterPro" id="IPR038739">
    <property type="entry name" value="ARMC8/Vid28"/>
</dbReference>
<dbReference type="InterPro" id="IPR011989">
    <property type="entry name" value="ARM-like"/>
</dbReference>
<dbReference type="GO" id="GO:0043161">
    <property type="term" value="P:proteasome-mediated ubiquitin-dependent protein catabolic process"/>
    <property type="evidence" value="ECO:0007669"/>
    <property type="project" value="TreeGrafter"/>
</dbReference>
<evidence type="ECO:0000313" key="8">
    <source>
        <dbReference type="EMBL" id="KAJ4790654.1"/>
    </source>
</evidence>
<reference evidence="8" key="1">
    <citation type="submission" date="2022-08" db="EMBL/GenBank/DDBJ databases">
        <authorList>
            <person name="Marques A."/>
        </authorList>
    </citation>
    <scope>NUCLEOTIDE SEQUENCE</scope>
    <source>
        <strain evidence="8">RhyPub2mFocal</strain>
        <tissue evidence="8">Leaves</tissue>
    </source>
</reference>
<dbReference type="SUPFAM" id="SSF48371">
    <property type="entry name" value="ARM repeat"/>
    <property type="match status" value="1"/>
</dbReference>
<dbReference type="GO" id="GO:0034657">
    <property type="term" value="C:GID complex"/>
    <property type="evidence" value="ECO:0007669"/>
    <property type="project" value="TreeGrafter"/>
</dbReference>
<evidence type="ECO:0000256" key="1">
    <source>
        <dbReference type="ARBA" id="ARBA00004123"/>
    </source>
</evidence>
<organism evidence="8 9">
    <name type="scientific">Rhynchospora pubera</name>
    <dbReference type="NCBI Taxonomy" id="906938"/>
    <lineage>
        <taxon>Eukaryota</taxon>
        <taxon>Viridiplantae</taxon>
        <taxon>Streptophyta</taxon>
        <taxon>Embryophyta</taxon>
        <taxon>Tracheophyta</taxon>
        <taxon>Spermatophyta</taxon>
        <taxon>Magnoliopsida</taxon>
        <taxon>Liliopsida</taxon>
        <taxon>Poales</taxon>
        <taxon>Cyperaceae</taxon>
        <taxon>Cyperoideae</taxon>
        <taxon>Rhynchosporeae</taxon>
        <taxon>Rhynchospora</taxon>
    </lineage>
</organism>
<comment type="subcellular location">
    <subcellularLocation>
        <location evidence="2">Cytoplasm</location>
    </subcellularLocation>
    <subcellularLocation>
        <location evidence="1">Nucleus</location>
    </subcellularLocation>
</comment>
<evidence type="ECO:0000313" key="9">
    <source>
        <dbReference type="Proteomes" id="UP001140206"/>
    </source>
</evidence>
<dbReference type="AlphaFoldDB" id="A0AAV8FBR2"/>
<feature type="region of interest" description="Disordered" evidence="7">
    <location>
        <begin position="1"/>
        <end position="27"/>
    </location>
</feature>
<evidence type="ECO:0000256" key="4">
    <source>
        <dbReference type="ARBA" id="ARBA00022737"/>
    </source>
</evidence>
<proteinExistence type="predicted"/>
<dbReference type="GO" id="GO:0005737">
    <property type="term" value="C:cytoplasm"/>
    <property type="evidence" value="ECO:0007669"/>
    <property type="project" value="UniProtKB-SubCell"/>
</dbReference>
<evidence type="ECO:0000256" key="6">
    <source>
        <dbReference type="PROSITE-ProRule" id="PRU00259"/>
    </source>
</evidence>
<protein>
    <submittedName>
        <fullName evidence="8">Armadillo repeat-containing protein 8</fullName>
    </submittedName>
</protein>
<keyword evidence="9" id="KW-1185">Reference proteome</keyword>
<keyword evidence="3" id="KW-0963">Cytoplasm</keyword>
<dbReference type="InterPro" id="IPR000225">
    <property type="entry name" value="Armadillo"/>
</dbReference>
<dbReference type="Proteomes" id="UP001140206">
    <property type="component" value="Chromosome 2"/>
</dbReference>
<accession>A0AAV8FBR2</accession>
<dbReference type="PANTHER" id="PTHR15651">
    <property type="entry name" value="ARMADILLO REPEAT-CONTAINING PROTEIN 8"/>
    <property type="match status" value="1"/>
</dbReference>
<evidence type="ECO:0000256" key="7">
    <source>
        <dbReference type="SAM" id="MobiDB-lite"/>
    </source>
</evidence>
<name>A0AAV8FBR2_9POAL</name>
<sequence length="671" mass="72814">MPATAAVAPPPTAPEQLASRLSSGDSDESLLPTLREIKNQIIGNRTKKLLYLRLRAVPKIVALLSSSSSPSPVIVQAAAAVGSFACGVEEGVRAVLDAGAVPHLTVLLSHPDAKVVDSAARSLRIIFQSKLAPKYDFLLEENKTFLLSLLNSTNENITELAASIVAHSCEKPTEQTSLCDAGVVQKLVSLLGGSSNQRDTSLDAISAIVKNNPEVATKFVSISNGKAFISLMGLMQDRYPRTRLLACVCLISIEQAFPVYFQEMQIKTKLILILLDLIEEAGRVGDEAPFVLKGLIGESEELHRQALSVTAAERLCGYLRKGKAVLEARRLDGILLVLAELGSKLEQSRAQLIELQVPSLIIDLLKHDCAQVRVAACHVIKNISRSLKHLCAGRFGSESIVMPLVQLLCDSSTSVQTAALDAICNVAVNLTTKKSALLQSGGVSILCQLARSMHSEVQLKSVRALRNLMFLLDRKDKDLILTELTVSTLTILISDPDPLVQEQALALAGNFVDGSGVSAKFIFSEDISIIDAVSRQLKGECSPGMCIQGMFFLANMAAENELQKDAVMDCILPTSLDLSISHPNFFLVTFLQSKERLLRLSTLWCLINLVNPDQRNSFRVSALQGAGIISQLKTMVNDPCLDCKLRGFKLQLHHGIKMPPSKHQIEKTYLS</sequence>
<dbReference type="PANTHER" id="PTHR15651:SF7">
    <property type="entry name" value="ARMADILLO REPEAT-CONTAINING PROTEIN 8"/>
    <property type="match status" value="1"/>
</dbReference>
<dbReference type="GO" id="GO:0005634">
    <property type="term" value="C:nucleus"/>
    <property type="evidence" value="ECO:0007669"/>
    <property type="project" value="UniProtKB-SubCell"/>
</dbReference>